<evidence type="ECO:0000313" key="1">
    <source>
        <dbReference type="EMBL" id="SDY46393.1"/>
    </source>
</evidence>
<keyword evidence="2" id="KW-1185">Reference proteome</keyword>
<name>A0A1H3K2K0_9BACI</name>
<sequence length="76" mass="8655">MCGQKEDTTTAGRLRWGRLAQWNIHETIYVRSGATTLTLKFVDKGLSHFPGSVKCTYTLYLTIPFPGDFLNILKIY</sequence>
<protein>
    <submittedName>
        <fullName evidence="1">Uncharacterized protein</fullName>
    </submittedName>
</protein>
<dbReference type="Proteomes" id="UP000198935">
    <property type="component" value="Unassembled WGS sequence"/>
</dbReference>
<evidence type="ECO:0000313" key="2">
    <source>
        <dbReference type="Proteomes" id="UP000198935"/>
    </source>
</evidence>
<proteinExistence type="predicted"/>
<organism evidence="1 2">
    <name type="scientific">Evansella caseinilytica</name>
    <dbReference type="NCBI Taxonomy" id="1503961"/>
    <lineage>
        <taxon>Bacteria</taxon>
        <taxon>Bacillati</taxon>
        <taxon>Bacillota</taxon>
        <taxon>Bacilli</taxon>
        <taxon>Bacillales</taxon>
        <taxon>Bacillaceae</taxon>
        <taxon>Evansella</taxon>
    </lineage>
</organism>
<gene>
    <name evidence="1" type="ORF">SAMN05421736_10232</name>
</gene>
<dbReference type="EMBL" id="FNPI01000002">
    <property type="protein sequence ID" value="SDY46393.1"/>
    <property type="molecule type" value="Genomic_DNA"/>
</dbReference>
<dbReference type="AlphaFoldDB" id="A0A1H3K2K0"/>
<reference evidence="2" key="1">
    <citation type="submission" date="2016-10" db="EMBL/GenBank/DDBJ databases">
        <authorList>
            <person name="Varghese N."/>
            <person name="Submissions S."/>
        </authorList>
    </citation>
    <scope>NUCLEOTIDE SEQUENCE [LARGE SCALE GENOMIC DNA]</scope>
    <source>
        <strain evidence="2">SP</strain>
    </source>
</reference>
<accession>A0A1H3K2K0</accession>